<sequence>MEKPQAPPKRLTLKISNIGSSSISASTPSAATPGGSFPSAMSPPPQTPSQGPPKIKIIRKSLPPTPSDGVPPSHTFLPALHPTNEAATRSPTIPKITKTKAGRQSKPSLKKRSKADSDDEDAALANGTSLEPKAKKTKIMVITPSAGAPGKLPSLKVKSVGRAPARPLGEGYDSEAEDREIDPIIEEQVFLRMMPGAHCEALRAAVQDRKIGLPKKDGGADVSMKFLDDEARRILFMINGQAFAAILLDLPTITEGMKTWDKKAMVKSADICQMILVFAQVKNEEEARTVPLPKAVEHGHRWPHGITPPMHDARNRRFRKRLSKLEIQNKEAEVDRLLKADRDAESTKFEFVDERQTAAPGQESGEEYEDEEEDGEADAEGEADDYFGDAEMQHADGGASFDDGVDDALLEAEFMDAVDTPAADLATPAVGHEAITPGTANTGTPAAQTEDSGPDVDGADDESGDEDDDEDGDDDGDLDDGGDEDRHDEVAGVKIEIANLRKQLAQYEETYANSVAPIMRKRIEASIKNIKSEIKLKQSAIGEVDED</sequence>
<organism evidence="9 10">
    <name type="scientific">Lasiosphaeris hirsuta</name>
    <dbReference type="NCBI Taxonomy" id="260670"/>
    <lineage>
        <taxon>Eukaryota</taxon>
        <taxon>Fungi</taxon>
        <taxon>Dikarya</taxon>
        <taxon>Ascomycota</taxon>
        <taxon>Pezizomycotina</taxon>
        <taxon>Sordariomycetes</taxon>
        <taxon>Sordariomycetidae</taxon>
        <taxon>Sordariales</taxon>
        <taxon>Lasiosphaeriaceae</taxon>
        <taxon>Lasiosphaeris</taxon>
    </lineage>
</organism>
<feature type="compositionally biased region" description="Acidic residues" evidence="7">
    <location>
        <begin position="452"/>
        <end position="483"/>
    </location>
</feature>
<dbReference type="Proteomes" id="UP001172102">
    <property type="component" value="Unassembled WGS sequence"/>
</dbReference>
<name>A0AA40EAT7_9PEZI</name>
<dbReference type="GO" id="GO:0005669">
    <property type="term" value="C:transcription factor TFIID complex"/>
    <property type="evidence" value="ECO:0007669"/>
    <property type="project" value="InterPro"/>
</dbReference>
<feature type="compositionally biased region" description="Basic residues" evidence="7">
    <location>
        <begin position="97"/>
        <end position="113"/>
    </location>
</feature>
<feature type="compositionally biased region" description="Acidic residues" evidence="7">
    <location>
        <begin position="364"/>
        <end position="380"/>
    </location>
</feature>
<dbReference type="GO" id="GO:0051123">
    <property type="term" value="P:RNA polymerase II preinitiation complex assembly"/>
    <property type="evidence" value="ECO:0007669"/>
    <property type="project" value="TreeGrafter"/>
</dbReference>
<dbReference type="PANTHER" id="PTHR12228">
    <property type="entry name" value="TRANSCRIPTION INITIATION FACTOR TFIID 55 KD SUBUNIT-RELATED"/>
    <property type="match status" value="1"/>
</dbReference>
<evidence type="ECO:0000256" key="3">
    <source>
        <dbReference type="ARBA" id="ARBA00023015"/>
    </source>
</evidence>
<feature type="region of interest" description="Disordered" evidence="7">
    <location>
        <begin position="348"/>
        <end position="380"/>
    </location>
</feature>
<feature type="compositionally biased region" description="Low complexity" evidence="7">
    <location>
        <begin position="15"/>
        <end position="36"/>
    </location>
</feature>
<dbReference type="SMART" id="SM01370">
    <property type="entry name" value="TAFII55_N"/>
    <property type="match status" value="1"/>
</dbReference>
<evidence type="ECO:0000256" key="6">
    <source>
        <dbReference type="SAM" id="Coils"/>
    </source>
</evidence>
<evidence type="ECO:0000259" key="8">
    <source>
        <dbReference type="SMART" id="SM01370"/>
    </source>
</evidence>
<proteinExistence type="inferred from homology"/>
<feature type="domain" description="TAFII55 protein conserved region" evidence="8">
    <location>
        <begin position="185"/>
        <end position="346"/>
    </location>
</feature>
<feature type="region of interest" description="Disordered" evidence="7">
    <location>
        <begin position="1"/>
        <end position="131"/>
    </location>
</feature>
<evidence type="ECO:0000313" key="9">
    <source>
        <dbReference type="EMBL" id="KAK0730446.1"/>
    </source>
</evidence>
<dbReference type="InterPro" id="IPR006751">
    <property type="entry name" value="TAFII55_prot_cons_reg"/>
</dbReference>
<dbReference type="CDD" id="cd08047">
    <property type="entry name" value="TAF7"/>
    <property type="match status" value="1"/>
</dbReference>
<dbReference type="PANTHER" id="PTHR12228:SF0">
    <property type="entry name" value="TATA-BOX BINDING PROTEIN ASSOCIATED FACTOR 7"/>
    <property type="match status" value="1"/>
</dbReference>
<protein>
    <submittedName>
        <fullName evidence="9">TAFII55 protein conserved region-domain-containing protein</fullName>
    </submittedName>
</protein>
<accession>A0AA40EAT7</accession>
<reference evidence="9" key="1">
    <citation type="submission" date="2023-06" db="EMBL/GenBank/DDBJ databases">
        <title>Genome-scale phylogeny and comparative genomics of the fungal order Sordariales.</title>
        <authorList>
            <consortium name="Lawrence Berkeley National Laboratory"/>
            <person name="Hensen N."/>
            <person name="Bonometti L."/>
            <person name="Westerberg I."/>
            <person name="Brannstrom I.O."/>
            <person name="Guillou S."/>
            <person name="Cros-Aarteil S."/>
            <person name="Calhoun S."/>
            <person name="Haridas S."/>
            <person name="Kuo A."/>
            <person name="Mondo S."/>
            <person name="Pangilinan J."/>
            <person name="Riley R."/>
            <person name="Labutti K."/>
            <person name="Andreopoulos B."/>
            <person name="Lipzen A."/>
            <person name="Chen C."/>
            <person name="Yanf M."/>
            <person name="Daum C."/>
            <person name="Ng V."/>
            <person name="Clum A."/>
            <person name="Steindorff A."/>
            <person name="Ohm R."/>
            <person name="Martin F."/>
            <person name="Silar P."/>
            <person name="Natvig D."/>
            <person name="Lalanne C."/>
            <person name="Gautier V."/>
            <person name="Ament-Velasquez S.L."/>
            <person name="Kruys A."/>
            <person name="Hutchinson M.I."/>
            <person name="Powell A.J."/>
            <person name="Barry K."/>
            <person name="Miller A.N."/>
            <person name="Grigoriev I.V."/>
            <person name="Debuchy R."/>
            <person name="Gladieux P."/>
            <person name="Thoren M.H."/>
            <person name="Johannesson H."/>
        </authorList>
    </citation>
    <scope>NUCLEOTIDE SEQUENCE</scope>
    <source>
        <strain evidence="9">SMH4607-1</strain>
    </source>
</reference>
<dbReference type="AlphaFoldDB" id="A0AA40EAT7"/>
<evidence type="ECO:0000256" key="7">
    <source>
        <dbReference type="SAM" id="MobiDB-lite"/>
    </source>
</evidence>
<dbReference type="InterPro" id="IPR037817">
    <property type="entry name" value="TAF7"/>
</dbReference>
<evidence type="ECO:0000256" key="5">
    <source>
        <dbReference type="ARBA" id="ARBA00023242"/>
    </source>
</evidence>
<dbReference type="GO" id="GO:0016251">
    <property type="term" value="F:RNA polymerase II general transcription initiation factor activity"/>
    <property type="evidence" value="ECO:0007669"/>
    <property type="project" value="TreeGrafter"/>
</dbReference>
<feature type="region of interest" description="Disordered" evidence="7">
    <location>
        <begin position="433"/>
        <end position="491"/>
    </location>
</feature>
<feature type="compositionally biased region" description="Pro residues" evidence="7">
    <location>
        <begin position="41"/>
        <end position="51"/>
    </location>
</feature>
<evidence type="ECO:0000256" key="4">
    <source>
        <dbReference type="ARBA" id="ARBA00023163"/>
    </source>
</evidence>
<keyword evidence="10" id="KW-1185">Reference proteome</keyword>
<feature type="coiled-coil region" evidence="6">
    <location>
        <begin position="315"/>
        <end position="347"/>
    </location>
</feature>
<comment type="caution">
    <text evidence="9">The sequence shown here is derived from an EMBL/GenBank/DDBJ whole genome shotgun (WGS) entry which is preliminary data.</text>
</comment>
<evidence type="ECO:0000256" key="2">
    <source>
        <dbReference type="ARBA" id="ARBA00009368"/>
    </source>
</evidence>
<dbReference type="Pfam" id="PF04658">
    <property type="entry name" value="TAFII55_N"/>
    <property type="match status" value="1"/>
</dbReference>
<evidence type="ECO:0000313" key="10">
    <source>
        <dbReference type="Proteomes" id="UP001172102"/>
    </source>
</evidence>
<comment type="subcellular location">
    <subcellularLocation>
        <location evidence="1">Nucleus</location>
    </subcellularLocation>
</comment>
<keyword evidence="4" id="KW-0804">Transcription</keyword>
<comment type="similarity">
    <text evidence="2">Belongs to the TAF7 family.</text>
</comment>
<gene>
    <name evidence="9" type="ORF">B0H67DRAFT_561710</name>
</gene>
<feature type="compositionally biased region" description="Low complexity" evidence="7">
    <location>
        <begin position="434"/>
        <end position="447"/>
    </location>
</feature>
<keyword evidence="3" id="KW-0805">Transcription regulation</keyword>
<keyword evidence="5" id="KW-0539">Nucleus</keyword>
<dbReference type="EMBL" id="JAUKUA010000001">
    <property type="protein sequence ID" value="KAK0730446.1"/>
    <property type="molecule type" value="Genomic_DNA"/>
</dbReference>
<evidence type="ECO:0000256" key="1">
    <source>
        <dbReference type="ARBA" id="ARBA00004123"/>
    </source>
</evidence>
<keyword evidence="6" id="KW-0175">Coiled coil</keyword>